<dbReference type="AlphaFoldDB" id="A0A0N1PGZ5"/>
<dbReference type="Proteomes" id="UP000053240">
    <property type="component" value="Unassembled WGS sequence"/>
</dbReference>
<keyword evidence="1" id="KW-0472">Membrane</keyword>
<organism evidence="2 3">
    <name type="scientific">Papilio machaon</name>
    <name type="common">Old World swallowtail butterfly</name>
    <dbReference type="NCBI Taxonomy" id="76193"/>
    <lineage>
        <taxon>Eukaryota</taxon>
        <taxon>Metazoa</taxon>
        <taxon>Ecdysozoa</taxon>
        <taxon>Arthropoda</taxon>
        <taxon>Hexapoda</taxon>
        <taxon>Insecta</taxon>
        <taxon>Pterygota</taxon>
        <taxon>Neoptera</taxon>
        <taxon>Endopterygota</taxon>
        <taxon>Lepidoptera</taxon>
        <taxon>Glossata</taxon>
        <taxon>Ditrysia</taxon>
        <taxon>Papilionoidea</taxon>
        <taxon>Papilionidae</taxon>
        <taxon>Papilioninae</taxon>
        <taxon>Papilio</taxon>
    </lineage>
</organism>
<dbReference type="InParanoid" id="A0A0N1PGZ5"/>
<keyword evidence="1" id="KW-0812">Transmembrane</keyword>
<accession>A0A0N1PGZ5</accession>
<evidence type="ECO:0000313" key="3">
    <source>
        <dbReference type="Proteomes" id="UP000053240"/>
    </source>
</evidence>
<gene>
    <name evidence="2" type="ORF">RR48_04158</name>
</gene>
<evidence type="ECO:0000256" key="1">
    <source>
        <dbReference type="SAM" id="Phobius"/>
    </source>
</evidence>
<evidence type="ECO:0000313" key="2">
    <source>
        <dbReference type="EMBL" id="KPJ08051.1"/>
    </source>
</evidence>
<sequence length="97" mass="10947">MGKSYSKEEDKEVIITQNAAGSNNAGTSEIEKHIITNNILLTVALVIFLAGAIYLGCKCWRRSERNWMEGRMQAEYFRRMRQRLSGRFNSTDGGDAA</sequence>
<feature type="transmembrane region" description="Helical" evidence="1">
    <location>
        <begin position="39"/>
        <end position="57"/>
    </location>
</feature>
<name>A0A0N1PGZ5_PAPMA</name>
<reference evidence="2 3" key="1">
    <citation type="journal article" date="2015" name="Nat. Commun.">
        <title>Outbred genome sequencing and CRISPR/Cas9 gene editing in butterflies.</title>
        <authorList>
            <person name="Li X."/>
            <person name="Fan D."/>
            <person name="Zhang W."/>
            <person name="Liu G."/>
            <person name="Zhang L."/>
            <person name="Zhao L."/>
            <person name="Fang X."/>
            <person name="Chen L."/>
            <person name="Dong Y."/>
            <person name="Chen Y."/>
            <person name="Ding Y."/>
            <person name="Zhao R."/>
            <person name="Feng M."/>
            <person name="Zhu Y."/>
            <person name="Feng Y."/>
            <person name="Jiang X."/>
            <person name="Zhu D."/>
            <person name="Xiang H."/>
            <person name="Feng X."/>
            <person name="Li S."/>
            <person name="Wang J."/>
            <person name="Zhang G."/>
            <person name="Kronforst M.R."/>
            <person name="Wang W."/>
        </authorList>
    </citation>
    <scope>NUCLEOTIDE SEQUENCE [LARGE SCALE GENOMIC DNA]</scope>
    <source>
        <strain evidence="2">Ya'a_city_454_Pm</strain>
        <tissue evidence="2">Whole body</tissue>
    </source>
</reference>
<dbReference type="EMBL" id="KQ461158">
    <property type="protein sequence ID" value="KPJ08051.1"/>
    <property type="molecule type" value="Genomic_DNA"/>
</dbReference>
<keyword evidence="3" id="KW-1185">Reference proteome</keyword>
<protein>
    <submittedName>
        <fullName evidence="2">Uncharacterized protein</fullName>
    </submittedName>
</protein>
<keyword evidence="1" id="KW-1133">Transmembrane helix</keyword>
<proteinExistence type="predicted"/>